<accession>A0ABY8IY84</accession>
<sequence>MRYFIGGILVLIALIIIGLIWRKKVYDEVDRLEGWKMDIMNRNVTEELSRVKSLNLSGQTQERFETWRNRWDQILTRELPDLEEHLFDAEEAADRYRFKRVRKALNHTENELKSVERDIEEMFDELEMLLDSEKSSRLELESLAPDLKELKKKLIHNRYQYGKAVQVFETRTEELETELMQYEEEIEQGNYLEANDLVHSIREKLSLLSEEAAVFPDRLKKSQTELPEQLTELLAGIKDMEEDGYRVSHLSLEPEVENYQEQLKNAVERLEKGDQEDVQSLIDEIEVRVQEIYQTLEQEALAHTFVGQQHPSFQASLEKLETILEETKQELERLQITYQMETDDVDTYHSIDQSMMLLKKKYLSFDKKLEDGKTSFTELRKELEEAQEQLEEVKEKHSTFNERIQTLRKDEMDAKNRLSEMEQLILDTHRRLKRSNLPGIPIYFFEGMQRASEDIDEVFRSLETQPLDMAEVNLKLEKAIEETEAINKEAEIVITKAHLVERLIQYGNRYRSQYPLLAAELLEAENDFRSYRYEEALNRASSAINEVDPEALSRIKEGEQVPV</sequence>
<dbReference type="HAMAP" id="MF_00728">
    <property type="entry name" value="EzrA"/>
    <property type="match status" value="1"/>
</dbReference>
<keyword evidence="10" id="KW-1185">Reference proteome</keyword>
<protein>
    <recommendedName>
        <fullName evidence="8">Septation ring formation regulator EzrA</fullName>
    </recommendedName>
</protein>
<feature type="coiled-coil region" evidence="8">
    <location>
        <begin position="165"/>
        <end position="192"/>
    </location>
</feature>
<name>A0ABY8IY84_9BACI</name>
<dbReference type="Pfam" id="PF06160">
    <property type="entry name" value="EzrA"/>
    <property type="match status" value="1"/>
</dbReference>
<feature type="coiled-coil region" evidence="8">
    <location>
        <begin position="369"/>
        <end position="424"/>
    </location>
</feature>
<keyword evidence="5 8" id="KW-0472">Membrane</keyword>
<feature type="topological domain" description="Cytoplasmic" evidence="8">
    <location>
        <begin position="22"/>
        <end position="563"/>
    </location>
</feature>
<dbReference type="RefSeq" id="WP_283075514.1">
    <property type="nucleotide sequence ID" value="NZ_CP121671.1"/>
</dbReference>
<feature type="coiled-coil region" evidence="8">
    <location>
        <begin position="317"/>
        <end position="344"/>
    </location>
</feature>
<gene>
    <name evidence="8 9" type="primary">ezrA</name>
    <name evidence="9" type="ORF">P9989_14060</name>
</gene>
<organism evidence="9 10">
    <name type="scientific">Halobacillus naozhouensis</name>
    <dbReference type="NCBI Taxonomy" id="554880"/>
    <lineage>
        <taxon>Bacteria</taxon>
        <taxon>Bacillati</taxon>
        <taxon>Bacillota</taxon>
        <taxon>Bacilli</taxon>
        <taxon>Bacillales</taxon>
        <taxon>Bacillaceae</taxon>
        <taxon>Halobacillus</taxon>
    </lineage>
</organism>
<evidence type="ECO:0000256" key="3">
    <source>
        <dbReference type="ARBA" id="ARBA00022989"/>
    </source>
</evidence>
<evidence type="ECO:0000256" key="1">
    <source>
        <dbReference type="ARBA" id="ARBA00022618"/>
    </source>
</evidence>
<feature type="coiled-coil region" evidence="8">
    <location>
        <begin position="98"/>
        <end position="132"/>
    </location>
</feature>
<evidence type="ECO:0000313" key="9">
    <source>
        <dbReference type="EMBL" id="WFT73505.1"/>
    </source>
</evidence>
<keyword evidence="8" id="KW-1003">Cell membrane</keyword>
<keyword evidence="2 8" id="KW-0812">Transmembrane</keyword>
<dbReference type="InterPro" id="IPR010379">
    <property type="entry name" value="EzrA"/>
</dbReference>
<keyword evidence="4 8" id="KW-0175">Coiled coil</keyword>
<keyword evidence="1 8" id="KW-0132">Cell division</keyword>
<evidence type="ECO:0000256" key="6">
    <source>
        <dbReference type="ARBA" id="ARBA00023210"/>
    </source>
</evidence>
<evidence type="ECO:0000256" key="2">
    <source>
        <dbReference type="ARBA" id="ARBA00022692"/>
    </source>
</evidence>
<dbReference type="Proteomes" id="UP001221597">
    <property type="component" value="Chromosome"/>
</dbReference>
<evidence type="ECO:0000256" key="8">
    <source>
        <dbReference type="HAMAP-Rule" id="MF_00728"/>
    </source>
</evidence>
<evidence type="ECO:0000256" key="5">
    <source>
        <dbReference type="ARBA" id="ARBA00023136"/>
    </source>
</evidence>
<comment type="function">
    <text evidence="8">Negative regulator of FtsZ ring formation; modulates the frequency and position of FtsZ ring formation. Inhibits FtsZ ring formation at polar sites. Interacts either with FtsZ or with one of its binding partners to promote depolymerization.</text>
</comment>
<comment type="subcellular location">
    <subcellularLocation>
        <location evidence="8">Cell membrane</location>
        <topology evidence="8">Single-pass membrane protein</topology>
    </subcellularLocation>
    <text evidence="8">Colocalized with FtsZ to the nascent septal site.</text>
</comment>
<keyword evidence="6 8" id="KW-0717">Septation</keyword>
<keyword evidence="7 8" id="KW-0131">Cell cycle</keyword>
<evidence type="ECO:0000256" key="4">
    <source>
        <dbReference type="ARBA" id="ARBA00023054"/>
    </source>
</evidence>
<dbReference type="EMBL" id="CP121671">
    <property type="protein sequence ID" value="WFT73505.1"/>
    <property type="molecule type" value="Genomic_DNA"/>
</dbReference>
<comment type="similarity">
    <text evidence="8">Belongs to the EzrA family.</text>
</comment>
<evidence type="ECO:0000256" key="7">
    <source>
        <dbReference type="ARBA" id="ARBA00023306"/>
    </source>
</evidence>
<keyword evidence="3 8" id="KW-1133">Transmembrane helix</keyword>
<dbReference type="NCBIfam" id="NF003413">
    <property type="entry name" value="PRK04778.1-7"/>
    <property type="match status" value="1"/>
</dbReference>
<reference evidence="9 10" key="1">
    <citation type="submission" date="2023-04" db="EMBL/GenBank/DDBJ databases">
        <title>Genome sequence of Halobacillus naozhouensis KACC 21980.</title>
        <authorList>
            <person name="Kim S."/>
            <person name="Heo J."/>
            <person name="Kwon S.-W."/>
        </authorList>
    </citation>
    <scope>NUCLEOTIDE SEQUENCE [LARGE SCALE GENOMIC DNA]</scope>
    <source>
        <strain evidence="9 10">KCTC 13234</strain>
    </source>
</reference>
<proteinExistence type="inferred from homology"/>
<feature type="topological domain" description="Extracellular" evidence="8">
    <location>
        <begin position="1"/>
        <end position="2"/>
    </location>
</feature>
<evidence type="ECO:0000313" key="10">
    <source>
        <dbReference type="Proteomes" id="UP001221597"/>
    </source>
</evidence>